<evidence type="ECO:0000256" key="8">
    <source>
        <dbReference type="ARBA" id="ARBA00022842"/>
    </source>
</evidence>
<dbReference type="PANTHER" id="PTHR14217">
    <property type="entry name" value="INOSITOL-TETRAKISPHOSPHATE 1-KINASE"/>
    <property type="match status" value="1"/>
</dbReference>
<comment type="caution">
    <text evidence="11">The sequence shown here is derived from an EMBL/GenBank/DDBJ whole genome shotgun (WGS) entry which is preliminary data.</text>
</comment>
<keyword evidence="12" id="KW-1185">Reference proteome</keyword>
<dbReference type="InterPro" id="IPR008656">
    <property type="entry name" value="Inositol_tetrakis-P_1-kinase"/>
</dbReference>
<keyword evidence="6" id="KW-0418">Kinase</keyword>
<evidence type="ECO:0000259" key="10">
    <source>
        <dbReference type="Pfam" id="PF17927"/>
    </source>
</evidence>
<evidence type="ECO:0008006" key="13">
    <source>
        <dbReference type="Google" id="ProtNLM"/>
    </source>
</evidence>
<dbReference type="GO" id="GO:0052725">
    <property type="term" value="F:inositol-1,3,4-trisphosphate 6-kinase activity"/>
    <property type="evidence" value="ECO:0007669"/>
    <property type="project" value="InterPro"/>
</dbReference>
<gene>
    <name evidence="11" type="ORF">O3G_MSEX001546</name>
</gene>
<accession>A0A922CCG0</accession>
<keyword evidence="4" id="KW-0479">Metal-binding</keyword>
<comment type="similarity">
    <text evidence="2">Belongs to the ITPK1 family.</text>
</comment>
<keyword evidence="5" id="KW-0547">Nucleotide-binding</keyword>
<dbReference type="GO" id="GO:0005524">
    <property type="term" value="F:ATP binding"/>
    <property type="evidence" value="ECO:0007669"/>
    <property type="project" value="UniProtKB-KW"/>
</dbReference>
<evidence type="ECO:0000256" key="1">
    <source>
        <dbReference type="ARBA" id="ARBA00001946"/>
    </source>
</evidence>
<dbReference type="AlphaFoldDB" id="A0A922CCG0"/>
<protein>
    <recommendedName>
        <fullName evidence="13">Inositol-tetrakisphosphate 1-kinase</fullName>
    </recommendedName>
</protein>
<dbReference type="PANTHER" id="PTHR14217:SF1">
    <property type="entry name" value="INOSITOL-TETRAKISPHOSPHATE 1-KINASE"/>
    <property type="match status" value="1"/>
</dbReference>
<dbReference type="GO" id="GO:0000287">
    <property type="term" value="F:magnesium ion binding"/>
    <property type="evidence" value="ECO:0007669"/>
    <property type="project" value="InterPro"/>
</dbReference>
<feature type="domain" description="Inositol-tetrakisphosphate 1-kinase N-terminal" evidence="10">
    <location>
        <begin position="43"/>
        <end position="131"/>
    </location>
</feature>
<evidence type="ECO:0000259" key="9">
    <source>
        <dbReference type="Pfam" id="PF05770"/>
    </source>
</evidence>
<evidence type="ECO:0000256" key="2">
    <source>
        <dbReference type="ARBA" id="ARBA00009601"/>
    </source>
</evidence>
<feature type="domain" description="Inositol 1,3,4-trisphosphate 5/6-kinase ATP-grasp" evidence="9">
    <location>
        <begin position="157"/>
        <end position="239"/>
    </location>
</feature>
<sequence>MINLISHKTAEILTYFNNIKLIICKFLDKSDIMGDEINNIKTIGIWMSEKKSQKLNWKELISACASHGYNVVKLDLDRPLEDQGHIDIFLHKLTDIIAAADQGDSKASTIIGRVEQFLSNHPNVTVIDQLNNVRVLLNRHCYYSILQEEPSFRKQGIFTPNFAEFTTNNIELNIEIMRQRGVKFPVVCKPTLAHGSKSAHEMIIIFNEKGLNVCKPPCVVQSFVNHNAVLHKVFLVGDRWVIPCNLFVIFGEGKKMQTKGYCNKIGTT</sequence>
<evidence type="ECO:0000256" key="4">
    <source>
        <dbReference type="ARBA" id="ARBA00022723"/>
    </source>
</evidence>
<dbReference type="GO" id="GO:0052726">
    <property type="term" value="F:inositol-1,3,4-trisphosphate 5-kinase activity"/>
    <property type="evidence" value="ECO:0007669"/>
    <property type="project" value="InterPro"/>
</dbReference>
<evidence type="ECO:0000256" key="3">
    <source>
        <dbReference type="ARBA" id="ARBA00022679"/>
    </source>
</evidence>
<keyword evidence="7" id="KW-0067">ATP-binding</keyword>
<proteinExistence type="inferred from homology"/>
<reference evidence="11" key="1">
    <citation type="journal article" date="2016" name="Insect Biochem. Mol. Biol.">
        <title>Multifaceted biological insights from a draft genome sequence of the tobacco hornworm moth, Manduca sexta.</title>
        <authorList>
            <person name="Kanost M.R."/>
            <person name="Arrese E.L."/>
            <person name="Cao X."/>
            <person name="Chen Y.R."/>
            <person name="Chellapilla S."/>
            <person name="Goldsmith M.R."/>
            <person name="Grosse-Wilde E."/>
            <person name="Heckel D.G."/>
            <person name="Herndon N."/>
            <person name="Jiang H."/>
            <person name="Papanicolaou A."/>
            <person name="Qu J."/>
            <person name="Soulages J.L."/>
            <person name="Vogel H."/>
            <person name="Walters J."/>
            <person name="Waterhouse R.M."/>
            <person name="Ahn S.J."/>
            <person name="Almeida F.C."/>
            <person name="An C."/>
            <person name="Aqrawi P."/>
            <person name="Bretschneider A."/>
            <person name="Bryant W.B."/>
            <person name="Bucks S."/>
            <person name="Chao H."/>
            <person name="Chevignon G."/>
            <person name="Christen J.M."/>
            <person name="Clarke D.F."/>
            <person name="Dittmer N.T."/>
            <person name="Ferguson L.C.F."/>
            <person name="Garavelou S."/>
            <person name="Gordon K.H.J."/>
            <person name="Gunaratna R.T."/>
            <person name="Han Y."/>
            <person name="Hauser F."/>
            <person name="He Y."/>
            <person name="Heidel-Fischer H."/>
            <person name="Hirsh A."/>
            <person name="Hu Y."/>
            <person name="Jiang H."/>
            <person name="Kalra D."/>
            <person name="Klinner C."/>
            <person name="Konig C."/>
            <person name="Kovar C."/>
            <person name="Kroll A.R."/>
            <person name="Kuwar S.S."/>
            <person name="Lee S.L."/>
            <person name="Lehman R."/>
            <person name="Li K."/>
            <person name="Li Z."/>
            <person name="Liang H."/>
            <person name="Lovelace S."/>
            <person name="Lu Z."/>
            <person name="Mansfield J.H."/>
            <person name="McCulloch K.J."/>
            <person name="Mathew T."/>
            <person name="Morton B."/>
            <person name="Muzny D.M."/>
            <person name="Neunemann D."/>
            <person name="Ongeri F."/>
            <person name="Pauchet Y."/>
            <person name="Pu L.L."/>
            <person name="Pyrousis I."/>
            <person name="Rao X.J."/>
            <person name="Redding A."/>
            <person name="Roesel C."/>
            <person name="Sanchez-Gracia A."/>
            <person name="Schaack S."/>
            <person name="Shukla A."/>
            <person name="Tetreau G."/>
            <person name="Wang Y."/>
            <person name="Xiong G.H."/>
            <person name="Traut W."/>
            <person name="Walsh T.K."/>
            <person name="Worley K.C."/>
            <person name="Wu D."/>
            <person name="Wu W."/>
            <person name="Wu Y.Q."/>
            <person name="Zhang X."/>
            <person name="Zou Z."/>
            <person name="Zucker H."/>
            <person name="Briscoe A.D."/>
            <person name="Burmester T."/>
            <person name="Clem R.J."/>
            <person name="Feyereisen R."/>
            <person name="Grimmelikhuijzen C.J.P."/>
            <person name="Hamodrakas S.J."/>
            <person name="Hansson B.S."/>
            <person name="Huguet E."/>
            <person name="Jermiin L.S."/>
            <person name="Lan Q."/>
            <person name="Lehman H.K."/>
            <person name="Lorenzen M."/>
            <person name="Merzendorfer H."/>
            <person name="Michalopoulos I."/>
            <person name="Morton D.B."/>
            <person name="Muthukrishnan S."/>
            <person name="Oakeshott J.G."/>
            <person name="Palmer W."/>
            <person name="Park Y."/>
            <person name="Passarelli A.L."/>
            <person name="Rozas J."/>
            <person name="Schwartz L.M."/>
            <person name="Smith W."/>
            <person name="Southgate A."/>
            <person name="Vilcinskas A."/>
            <person name="Vogt R."/>
            <person name="Wang P."/>
            <person name="Werren J."/>
            <person name="Yu X.Q."/>
            <person name="Zhou J.J."/>
            <person name="Brown S.J."/>
            <person name="Scherer S.E."/>
            <person name="Richards S."/>
            <person name="Blissard G.W."/>
        </authorList>
    </citation>
    <scope>NUCLEOTIDE SEQUENCE</scope>
</reference>
<dbReference type="GO" id="GO:0032957">
    <property type="term" value="P:inositol trisphosphate metabolic process"/>
    <property type="evidence" value="ECO:0007669"/>
    <property type="project" value="InterPro"/>
</dbReference>
<evidence type="ECO:0000256" key="7">
    <source>
        <dbReference type="ARBA" id="ARBA00022840"/>
    </source>
</evidence>
<dbReference type="Pfam" id="PF17927">
    <property type="entry name" value="Ins134_P3_kin_N"/>
    <property type="match status" value="1"/>
</dbReference>
<evidence type="ECO:0000256" key="5">
    <source>
        <dbReference type="ARBA" id="ARBA00022741"/>
    </source>
</evidence>
<dbReference type="EMBL" id="JH668283">
    <property type="protein sequence ID" value="KAG6441006.1"/>
    <property type="molecule type" value="Genomic_DNA"/>
</dbReference>
<dbReference type="InterPro" id="IPR041429">
    <property type="entry name" value="ITPK1_N"/>
</dbReference>
<dbReference type="InterPro" id="IPR040464">
    <property type="entry name" value="InsP(3)kin_ATP-grasp"/>
</dbReference>
<dbReference type="GO" id="GO:0047325">
    <property type="term" value="F:inositol-3,4,5,6-tetrakisphosphate 1-kinase activity"/>
    <property type="evidence" value="ECO:0007669"/>
    <property type="project" value="InterPro"/>
</dbReference>
<keyword evidence="3" id="KW-0808">Transferase</keyword>
<dbReference type="GO" id="GO:0005737">
    <property type="term" value="C:cytoplasm"/>
    <property type="evidence" value="ECO:0007669"/>
    <property type="project" value="TreeGrafter"/>
</dbReference>
<evidence type="ECO:0000313" key="11">
    <source>
        <dbReference type="EMBL" id="KAG6441006.1"/>
    </source>
</evidence>
<reference evidence="11" key="2">
    <citation type="submission" date="2020-12" db="EMBL/GenBank/DDBJ databases">
        <authorList>
            <person name="Kanost M."/>
        </authorList>
    </citation>
    <scope>NUCLEOTIDE SEQUENCE</scope>
</reference>
<dbReference type="Pfam" id="PF05770">
    <property type="entry name" value="Ins134_P3_kin"/>
    <property type="match status" value="1"/>
</dbReference>
<name>A0A922CCG0_MANSE</name>
<comment type="cofactor">
    <cofactor evidence="1">
        <name>Mg(2+)</name>
        <dbReference type="ChEBI" id="CHEBI:18420"/>
    </cofactor>
</comment>
<dbReference type="Proteomes" id="UP000791440">
    <property type="component" value="Unassembled WGS sequence"/>
</dbReference>
<evidence type="ECO:0000313" key="12">
    <source>
        <dbReference type="Proteomes" id="UP000791440"/>
    </source>
</evidence>
<keyword evidence="8" id="KW-0460">Magnesium</keyword>
<evidence type="ECO:0000256" key="6">
    <source>
        <dbReference type="ARBA" id="ARBA00022777"/>
    </source>
</evidence>
<organism evidence="11 12">
    <name type="scientific">Manduca sexta</name>
    <name type="common">Tobacco hawkmoth</name>
    <name type="synonym">Tobacco hornworm</name>
    <dbReference type="NCBI Taxonomy" id="7130"/>
    <lineage>
        <taxon>Eukaryota</taxon>
        <taxon>Metazoa</taxon>
        <taxon>Ecdysozoa</taxon>
        <taxon>Arthropoda</taxon>
        <taxon>Hexapoda</taxon>
        <taxon>Insecta</taxon>
        <taxon>Pterygota</taxon>
        <taxon>Neoptera</taxon>
        <taxon>Endopterygota</taxon>
        <taxon>Lepidoptera</taxon>
        <taxon>Glossata</taxon>
        <taxon>Ditrysia</taxon>
        <taxon>Bombycoidea</taxon>
        <taxon>Sphingidae</taxon>
        <taxon>Sphinginae</taxon>
        <taxon>Sphingini</taxon>
        <taxon>Manduca</taxon>
    </lineage>
</organism>